<dbReference type="GO" id="GO:0000160">
    <property type="term" value="P:phosphorelay signal transduction system"/>
    <property type="evidence" value="ECO:0007669"/>
    <property type="project" value="UniProtKB-KW"/>
</dbReference>
<dbReference type="AlphaFoldDB" id="A0AAP3XSF8"/>
<dbReference type="RefSeq" id="WP_327789585.1">
    <property type="nucleotide sequence ID" value="NZ_JARGEQ010000126.1"/>
</dbReference>
<dbReference type="InterPro" id="IPR058031">
    <property type="entry name" value="AAA_lid_NorR"/>
</dbReference>
<dbReference type="Proteomes" id="UP001301140">
    <property type="component" value="Unassembled WGS sequence"/>
</dbReference>
<dbReference type="PROSITE" id="PS00676">
    <property type="entry name" value="SIGMA54_INTERACT_2"/>
    <property type="match status" value="1"/>
</dbReference>
<dbReference type="Pfam" id="PF00072">
    <property type="entry name" value="Response_reg"/>
    <property type="match status" value="1"/>
</dbReference>
<dbReference type="EMBL" id="JARGEQ010000126">
    <property type="protein sequence ID" value="MDF1587166.1"/>
    <property type="molecule type" value="Genomic_DNA"/>
</dbReference>
<dbReference type="SUPFAM" id="SSF52172">
    <property type="entry name" value="CheY-like"/>
    <property type="match status" value="1"/>
</dbReference>
<dbReference type="PRINTS" id="PR01590">
    <property type="entry name" value="HTHFIS"/>
</dbReference>
<dbReference type="PROSITE" id="PS50110">
    <property type="entry name" value="RESPONSE_REGULATORY"/>
    <property type="match status" value="1"/>
</dbReference>
<dbReference type="PROSITE" id="PS50045">
    <property type="entry name" value="SIGMA54_INTERACT_4"/>
    <property type="match status" value="1"/>
</dbReference>
<dbReference type="InterPro" id="IPR011006">
    <property type="entry name" value="CheY-like_superfamily"/>
</dbReference>
<dbReference type="SMART" id="SM00448">
    <property type="entry name" value="REC"/>
    <property type="match status" value="1"/>
</dbReference>
<sequence length="461" mass="50852">MSKDVLIVDDEAAIREVVAAILEDEGYRPRQAASSDEALREVDRRLPGLVLLDIWLEGSRLDGVQILERIKADHPHVPVIMFSGHGTIETAVAAIKKGAYDFIEKPFKSDRLLLALEHAMESSRLRRENEELKTRIGGGIELIGSSQAMGRVRQLVDRVAPTNSRVLVSGPPGSGKEVCARLLHAHSRRSSAPFIVLNAAVLGPDRVDLELFGCEPGWSGTEQGRVVGCFERADGGTLLLDEVADMPLETQGKIIRVLQEQRFSRLGGDARVEVDVRVIATTNRDLRAEMNAGRFREDLYYRLNVVPVLMPPLGERRTDIPELVAHFMDLAVASSGLPRRPVSDDAMAVLQTAEWPGDVRQLRNCVEWMLIMTQGDPGRAIEVDDLPPELTNSAAASMDPAANGELVAMPLREAREHFERTYLQAQLARFGGNISRTANFVGMERSALHRKLKTLGLNSDD</sequence>
<name>A0AAP3XSF8_9PROT</name>
<dbReference type="FunFam" id="3.40.50.2300:FF:000018">
    <property type="entry name" value="DNA-binding transcriptional regulator NtrC"/>
    <property type="match status" value="1"/>
</dbReference>
<dbReference type="CDD" id="cd00009">
    <property type="entry name" value="AAA"/>
    <property type="match status" value="1"/>
</dbReference>
<gene>
    <name evidence="11" type="ORF">PZ740_12335</name>
</gene>
<dbReference type="Gene3D" id="1.10.8.60">
    <property type="match status" value="1"/>
</dbReference>
<evidence type="ECO:0000256" key="6">
    <source>
        <dbReference type="ARBA" id="ARBA00023159"/>
    </source>
</evidence>
<dbReference type="FunFam" id="3.40.50.300:FF:000006">
    <property type="entry name" value="DNA-binding transcriptional regulator NtrC"/>
    <property type="match status" value="1"/>
</dbReference>
<keyword evidence="2" id="KW-0547">Nucleotide-binding</keyword>
<comment type="caution">
    <text evidence="11">The sequence shown here is derived from an EMBL/GenBank/DDBJ whole genome shotgun (WGS) entry which is preliminary data.</text>
</comment>
<proteinExistence type="predicted"/>
<evidence type="ECO:0000313" key="11">
    <source>
        <dbReference type="EMBL" id="MDF1587166.1"/>
    </source>
</evidence>
<dbReference type="Gene3D" id="3.40.50.300">
    <property type="entry name" value="P-loop containing nucleotide triphosphate hydrolases"/>
    <property type="match status" value="1"/>
</dbReference>
<keyword evidence="3" id="KW-0067">ATP-binding</keyword>
<accession>A0AAP3XSF8</accession>
<dbReference type="PANTHER" id="PTHR32071">
    <property type="entry name" value="TRANSCRIPTIONAL REGULATORY PROTEIN"/>
    <property type="match status" value="1"/>
</dbReference>
<dbReference type="InterPro" id="IPR001789">
    <property type="entry name" value="Sig_transdc_resp-reg_receiver"/>
</dbReference>
<dbReference type="GO" id="GO:0005524">
    <property type="term" value="F:ATP binding"/>
    <property type="evidence" value="ECO:0007669"/>
    <property type="project" value="UniProtKB-KW"/>
</dbReference>
<dbReference type="PANTHER" id="PTHR32071:SF17">
    <property type="entry name" value="TRANSCRIPTIONAL REGULATOR (NTRC FAMILY)"/>
    <property type="match status" value="1"/>
</dbReference>
<dbReference type="GO" id="GO:0006355">
    <property type="term" value="P:regulation of DNA-templated transcription"/>
    <property type="evidence" value="ECO:0007669"/>
    <property type="project" value="InterPro"/>
</dbReference>
<dbReference type="FunFam" id="1.10.10.60:FF:000165">
    <property type="entry name" value="Two-component system nitrogen regulation response regulator NtrX"/>
    <property type="match status" value="1"/>
</dbReference>
<dbReference type="InterPro" id="IPR027417">
    <property type="entry name" value="P-loop_NTPase"/>
</dbReference>
<evidence type="ECO:0000256" key="3">
    <source>
        <dbReference type="ARBA" id="ARBA00022840"/>
    </source>
</evidence>
<dbReference type="InterPro" id="IPR002078">
    <property type="entry name" value="Sigma_54_int"/>
</dbReference>
<keyword evidence="12" id="KW-1185">Reference proteome</keyword>
<dbReference type="InterPro" id="IPR003593">
    <property type="entry name" value="AAA+_ATPase"/>
</dbReference>
<evidence type="ECO:0000256" key="2">
    <source>
        <dbReference type="ARBA" id="ARBA00022741"/>
    </source>
</evidence>
<reference evidence="11 12" key="1">
    <citation type="submission" date="2023-03" db="EMBL/GenBank/DDBJ databases">
        <title>YIM 152171 draft genome.</title>
        <authorList>
            <person name="Yang Z."/>
        </authorList>
    </citation>
    <scope>NUCLEOTIDE SEQUENCE [LARGE SCALE GENOMIC DNA]</scope>
    <source>
        <strain evidence="11 12">YIM 152171</strain>
    </source>
</reference>
<evidence type="ECO:0000313" key="12">
    <source>
        <dbReference type="Proteomes" id="UP001301140"/>
    </source>
</evidence>
<dbReference type="SUPFAM" id="SSF52540">
    <property type="entry name" value="P-loop containing nucleoside triphosphate hydrolases"/>
    <property type="match status" value="1"/>
</dbReference>
<feature type="domain" description="Response regulatory" evidence="10">
    <location>
        <begin position="4"/>
        <end position="120"/>
    </location>
</feature>
<dbReference type="CDD" id="cd17550">
    <property type="entry name" value="REC_NtrX-like"/>
    <property type="match status" value="1"/>
</dbReference>
<dbReference type="InterPro" id="IPR002197">
    <property type="entry name" value="HTH_Fis"/>
</dbReference>
<organism evidence="11 12">
    <name type="scientific">Marinimicrococcus flavescens</name>
    <dbReference type="NCBI Taxonomy" id="3031815"/>
    <lineage>
        <taxon>Bacteria</taxon>
        <taxon>Pseudomonadati</taxon>
        <taxon>Pseudomonadota</taxon>
        <taxon>Alphaproteobacteria</taxon>
        <taxon>Geminicoccales</taxon>
        <taxon>Geminicoccaceae</taxon>
        <taxon>Marinimicrococcus</taxon>
    </lineage>
</organism>
<dbReference type="Gene3D" id="3.40.50.2300">
    <property type="match status" value="1"/>
</dbReference>
<feature type="domain" description="Sigma-54 factor interaction" evidence="9">
    <location>
        <begin position="142"/>
        <end position="371"/>
    </location>
</feature>
<feature type="modified residue" description="4-aspartylphosphate" evidence="8">
    <location>
        <position position="53"/>
    </location>
</feature>
<dbReference type="SMART" id="SM00382">
    <property type="entry name" value="AAA"/>
    <property type="match status" value="1"/>
</dbReference>
<protein>
    <submittedName>
        <fullName evidence="11">Sigma-54 dependent transcriptional regulator</fullName>
    </submittedName>
</protein>
<evidence type="ECO:0000259" key="9">
    <source>
        <dbReference type="PROSITE" id="PS50045"/>
    </source>
</evidence>
<evidence type="ECO:0000256" key="8">
    <source>
        <dbReference type="PROSITE-ProRule" id="PRU00169"/>
    </source>
</evidence>
<evidence type="ECO:0000256" key="1">
    <source>
        <dbReference type="ARBA" id="ARBA00022553"/>
    </source>
</evidence>
<keyword evidence="1 8" id="KW-0597">Phosphoprotein</keyword>
<dbReference type="SUPFAM" id="SSF46689">
    <property type="entry name" value="Homeodomain-like"/>
    <property type="match status" value="1"/>
</dbReference>
<keyword evidence="7" id="KW-0804">Transcription</keyword>
<dbReference type="Pfam" id="PF25601">
    <property type="entry name" value="AAA_lid_14"/>
    <property type="match status" value="1"/>
</dbReference>
<dbReference type="InterPro" id="IPR025943">
    <property type="entry name" value="Sigma_54_int_dom_ATP-bd_2"/>
</dbReference>
<evidence type="ECO:0000259" key="10">
    <source>
        <dbReference type="PROSITE" id="PS50110"/>
    </source>
</evidence>
<evidence type="ECO:0000256" key="5">
    <source>
        <dbReference type="ARBA" id="ARBA00023015"/>
    </source>
</evidence>
<evidence type="ECO:0000256" key="4">
    <source>
        <dbReference type="ARBA" id="ARBA00023012"/>
    </source>
</evidence>
<dbReference type="GO" id="GO:0043565">
    <property type="term" value="F:sequence-specific DNA binding"/>
    <property type="evidence" value="ECO:0007669"/>
    <property type="project" value="InterPro"/>
</dbReference>
<dbReference type="Gene3D" id="1.10.10.60">
    <property type="entry name" value="Homeodomain-like"/>
    <property type="match status" value="1"/>
</dbReference>
<keyword evidence="5" id="KW-0805">Transcription regulation</keyword>
<dbReference type="Pfam" id="PF02954">
    <property type="entry name" value="HTH_8"/>
    <property type="match status" value="1"/>
</dbReference>
<dbReference type="Pfam" id="PF00158">
    <property type="entry name" value="Sigma54_activat"/>
    <property type="match status" value="1"/>
</dbReference>
<dbReference type="InterPro" id="IPR009057">
    <property type="entry name" value="Homeodomain-like_sf"/>
</dbReference>
<keyword evidence="6" id="KW-0010">Activator</keyword>
<evidence type="ECO:0000256" key="7">
    <source>
        <dbReference type="ARBA" id="ARBA00023163"/>
    </source>
</evidence>
<keyword evidence="4" id="KW-0902">Two-component regulatory system</keyword>